<evidence type="ECO:0000256" key="1">
    <source>
        <dbReference type="SAM" id="Phobius"/>
    </source>
</evidence>
<feature type="transmembrane region" description="Helical" evidence="1">
    <location>
        <begin position="99"/>
        <end position="122"/>
    </location>
</feature>
<sequence length="156" mass="16903">MSDGKAQINDTVALDIPGARGNVTVTGADRIFYKVLIDGEPIKRSRGGWEIPLRNGDAIKVQARGFIPGFQTLYTGDRELLRMGGHVGLAERMAMFMPLLLVIFRFPGLVLGLLLFFMNVMAVKNPLMPKAVRIGLPIANTLAGAFILLLLPSVVG</sequence>
<accession>A0ABT8GDG5</accession>
<gene>
    <name evidence="2" type="ORF">QQX02_00855</name>
</gene>
<keyword evidence="1" id="KW-0812">Transmembrane</keyword>
<dbReference type="EMBL" id="JAUHQA010000001">
    <property type="protein sequence ID" value="MDN4479471.1"/>
    <property type="molecule type" value="Genomic_DNA"/>
</dbReference>
<comment type="caution">
    <text evidence="2">The sequence shown here is derived from an EMBL/GenBank/DDBJ whole genome shotgun (WGS) entry which is preliminary data.</text>
</comment>
<reference evidence="2" key="1">
    <citation type="submission" date="2023-06" db="EMBL/GenBank/DDBJ databases">
        <title>Egi l300058.</title>
        <authorList>
            <person name="Gao L."/>
            <person name="Fang B.-Z."/>
            <person name="Li W.-J."/>
        </authorList>
    </citation>
    <scope>NUCLEOTIDE SEQUENCE</scope>
    <source>
        <strain evidence="2">EGI L300058</strain>
    </source>
</reference>
<keyword evidence="1" id="KW-0472">Membrane</keyword>
<protein>
    <submittedName>
        <fullName evidence="2">Uncharacterized protein</fullName>
    </submittedName>
</protein>
<name>A0ABT8GDG5_9MICO</name>
<evidence type="ECO:0000313" key="2">
    <source>
        <dbReference type="EMBL" id="MDN4479471.1"/>
    </source>
</evidence>
<evidence type="ECO:0000313" key="3">
    <source>
        <dbReference type="Proteomes" id="UP001172708"/>
    </source>
</evidence>
<dbReference type="Proteomes" id="UP001172708">
    <property type="component" value="Unassembled WGS sequence"/>
</dbReference>
<dbReference type="RefSeq" id="WP_301140616.1">
    <property type="nucleotide sequence ID" value="NZ_JAUHQA010000001.1"/>
</dbReference>
<keyword evidence="3" id="KW-1185">Reference proteome</keyword>
<proteinExistence type="predicted"/>
<keyword evidence="1" id="KW-1133">Transmembrane helix</keyword>
<feature type="transmembrane region" description="Helical" evidence="1">
    <location>
        <begin position="134"/>
        <end position="155"/>
    </location>
</feature>
<organism evidence="2 3">
    <name type="scientific">Demequina muriae</name>
    <dbReference type="NCBI Taxonomy" id="3051664"/>
    <lineage>
        <taxon>Bacteria</taxon>
        <taxon>Bacillati</taxon>
        <taxon>Actinomycetota</taxon>
        <taxon>Actinomycetes</taxon>
        <taxon>Micrococcales</taxon>
        <taxon>Demequinaceae</taxon>
        <taxon>Demequina</taxon>
    </lineage>
</organism>